<dbReference type="Pfam" id="PF00174">
    <property type="entry name" value="Oxidored_molyb"/>
    <property type="match status" value="1"/>
</dbReference>
<dbReference type="RefSeq" id="WP_163907867.1">
    <property type="nucleotide sequence ID" value="NZ_AP022600.1"/>
</dbReference>
<evidence type="ECO:0000256" key="2">
    <source>
        <dbReference type="SAM" id="SignalP"/>
    </source>
</evidence>
<keyword evidence="2" id="KW-0732">Signal</keyword>
<gene>
    <name evidence="4" type="ORF">NCTC10821_04208</name>
</gene>
<dbReference type="Gene3D" id="3.90.420.10">
    <property type="entry name" value="Oxidoreductase, molybdopterin-binding domain"/>
    <property type="match status" value="1"/>
</dbReference>
<protein>
    <submittedName>
        <fullName evidence="4">Oxidoreductase molybdopterin binding domain</fullName>
    </submittedName>
</protein>
<dbReference type="SUPFAM" id="SSF56524">
    <property type="entry name" value="Oxidoreductase molybdopterin-binding domain"/>
    <property type="match status" value="1"/>
</dbReference>
<accession>A0A378TJD0</accession>
<name>A0A378TJD0_9MYCO</name>
<feature type="signal peptide" evidence="2">
    <location>
        <begin position="1"/>
        <end position="22"/>
    </location>
</feature>
<feature type="chain" id="PRO_5038641111" evidence="2">
    <location>
        <begin position="23"/>
        <end position="194"/>
    </location>
</feature>
<dbReference type="InterPro" id="IPR036374">
    <property type="entry name" value="OxRdtase_Mopterin-bd_sf"/>
</dbReference>
<dbReference type="AlphaFoldDB" id="A0A378TJD0"/>
<dbReference type="Proteomes" id="UP000254978">
    <property type="component" value="Unassembled WGS sequence"/>
</dbReference>
<feature type="region of interest" description="Disordered" evidence="1">
    <location>
        <begin position="25"/>
        <end position="58"/>
    </location>
</feature>
<dbReference type="InterPro" id="IPR000572">
    <property type="entry name" value="OxRdtase_Mopterin-bd_dom"/>
</dbReference>
<proteinExistence type="predicted"/>
<evidence type="ECO:0000313" key="4">
    <source>
        <dbReference type="EMBL" id="STZ60664.1"/>
    </source>
</evidence>
<organism evidence="4 5">
    <name type="scientific">Mycolicibacterium tokaiense</name>
    <dbReference type="NCBI Taxonomy" id="39695"/>
    <lineage>
        <taxon>Bacteria</taxon>
        <taxon>Bacillati</taxon>
        <taxon>Actinomycetota</taxon>
        <taxon>Actinomycetes</taxon>
        <taxon>Mycobacteriales</taxon>
        <taxon>Mycobacteriaceae</taxon>
        <taxon>Mycolicibacterium</taxon>
    </lineage>
</organism>
<evidence type="ECO:0000259" key="3">
    <source>
        <dbReference type="Pfam" id="PF00174"/>
    </source>
</evidence>
<reference evidence="4 5" key="1">
    <citation type="submission" date="2018-06" db="EMBL/GenBank/DDBJ databases">
        <authorList>
            <consortium name="Pathogen Informatics"/>
            <person name="Doyle S."/>
        </authorList>
    </citation>
    <scope>NUCLEOTIDE SEQUENCE [LARGE SCALE GENOMIC DNA]</scope>
    <source>
        <strain evidence="4 5">NCTC10821</strain>
    </source>
</reference>
<feature type="domain" description="Oxidoreductase molybdopterin-binding" evidence="3">
    <location>
        <begin position="96"/>
        <end position="165"/>
    </location>
</feature>
<dbReference type="PROSITE" id="PS51257">
    <property type="entry name" value="PROKAR_LIPOPROTEIN"/>
    <property type="match status" value="1"/>
</dbReference>
<sequence length="194" mass="19457">MRGNGIGTLTLAAALVLTGCGAGGSSTDDASSATTPTAAPATTSSPYGAPEIDPPAPGEPILIVSGGAVPLELTMEDLDALGRTTITVDEPFVKKRQTFSGVPLATVLAEAGIPASATINTVALNDYEYSSPAQPMIASDALLATQRDGAPIPYDQGGPVRLVFPDGTPLSGVLDAWNWSLASISVVSSSSEGT</sequence>
<dbReference type="EMBL" id="UGQT01000001">
    <property type="protein sequence ID" value="STZ60664.1"/>
    <property type="molecule type" value="Genomic_DNA"/>
</dbReference>
<feature type="compositionally biased region" description="Low complexity" evidence="1">
    <location>
        <begin position="25"/>
        <end position="46"/>
    </location>
</feature>
<evidence type="ECO:0000256" key="1">
    <source>
        <dbReference type="SAM" id="MobiDB-lite"/>
    </source>
</evidence>
<keyword evidence="5" id="KW-1185">Reference proteome</keyword>
<evidence type="ECO:0000313" key="5">
    <source>
        <dbReference type="Proteomes" id="UP000254978"/>
    </source>
</evidence>